<gene>
    <name evidence="7" type="ORF">AZE42_02444</name>
</gene>
<sequence length="513" mass="56447">MYTIRDLIDEADPLVTGCEKFPNLQPSHGASPHIPVLTSSSTFIRTGANVPTQSRPGVGSGGPWGPLIPASPRMALCEEALREEQEKDTFSAPSPFQIDNFESVGSNVTSDGCFPPHLVTADCEMPVGHPSQLVNRKVNALLSRLTMETFDSISDQIIQWVNGKDGRTLAQVTYLVLDKATEETVWSEMYARLCRKMTEQISPDAQNDRIKNSEGKPIAGEKKRREEEEAECKRMAEEEQIRKDEEVDDIVETPSPVSELASVKRDISVPPPSALLTACFIENLSEVEYPEGIKSPRAELNANAKDGRFRYDPSVKRDISVPPPSALLTACFIENLSEVEYPEGIKSPRAELNANAKDGRFRYDRDFLMQFIHICKEKPPTLPPLDYLSIGTHDVVRGRHRNVSSAVPPSASRQSVGLGITGSQKLSAPNSFQMGNFESSRSKLSEERSALSSDVHSAPTSSVDLPFNYLTMTPISSEGCLGNPTDKSSKHTRSKRGQKRGDSKKGMLSQQGQ</sequence>
<accession>A0A1J8Q9V9</accession>
<dbReference type="InterPro" id="IPR016024">
    <property type="entry name" value="ARM-type_fold"/>
</dbReference>
<dbReference type="PANTHER" id="PTHR23253:SF9">
    <property type="entry name" value="EUKARYOTIC TRANSLATION INITIATION FACTOR 4 GAMMA 2"/>
    <property type="match status" value="1"/>
</dbReference>
<comment type="similarity">
    <text evidence="1">Belongs to the eukaryotic initiation factor 4G family.</text>
</comment>
<evidence type="ECO:0000256" key="4">
    <source>
        <dbReference type="SAM" id="MobiDB-lite"/>
    </source>
</evidence>
<dbReference type="Gene3D" id="1.20.970.30">
    <property type="entry name" value="eIF4G, eIF4E-binding domain"/>
    <property type="match status" value="2"/>
</dbReference>
<dbReference type="Gene3D" id="1.25.40.180">
    <property type="match status" value="1"/>
</dbReference>
<dbReference type="GO" id="GO:0016281">
    <property type="term" value="C:eukaryotic translation initiation factor 4F complex"/>
    <property type="evidence" value="ECO:0007669"/>
    <property type="project" value="TreeGrafter"/>
</dbReference>
<dbReference type="SUPFAM" id="SSF101489">
    <property type="entry name" value="Eukaryotic initiation factor 4f subunit eIF4g, eIF4e-binding domain"/>
    <property type="match status" value="2"/>
</dbReference>
<evidence type="ECO:0000259" key="6">
    <source>
        <dbReference type="Pfam" id="PF12152"/>
    </source>
</evidence>
<feature type="domain" description="Eukaryotic translation initiation factor 4G1 eIF4E-binding" evidence="6">
    <location>
        <begin position="273"/>
        <end position="313"/>
    </location>
</feature>
<dbReference type="GO" id="GO:0003729">
    <property type="term" value="F:mRNA binding"/>
    <property type="evidence" value="ECO:0007669"/>
    <property type="project" value="TreeGrafter"/>
</dbReference>
<dbReference type="EMBL" id="LVVM01006280">
    <property type="protein sequence ID" value="OJA08524.1"/>
    <property type="molecule type" value="Genomic_DNA"/>
</dbReference>
<keyword evidence="8" id="KW-1185">Reference proteome</keyword>
<dbReference type="AlphaFoldDB" id="A0A1J8Q9V9"/>
<protein>
    <recommendedName>
        <fullName evidence="9">Eukaryotic translation initiation factor 4G1 eIF4E-binding domain-containing protein</fullName>
    </recommendedName>
</protein>
<evidence type="ECO:0000259" key="5">
    <source>
        <dbReference type="Pfam" id="PF02854"/>
    </source>
</evidence>
<comment type="caution">
    <text evidence="7">The sequence shown here is derived from an EMBL/GenBank/DDBJ whole genome shotgun (WGS) entry which is preliminary data.</text>
</comment>
<keyword evidence="2" id="KW-0396">Initiation factor</keyword>
<dbReference type="OrthoDB" id="514777at2759"/>
<dbReference type="STRING" id="180088.A0A1J8Q9V9"/>
<dbReference type="SUPFAM" id="SSF48371">
    <property type="entry name" value="ARM repeat"/>
    <property type="match status" value="1"/>
</dbReference>
<dbReference type="GO" id="GO:0003743">
    <property type="term" value="F:translation initiation factor activity"/>
    <property type="evidence" value="ECO:0007669"/>
    <property type="project" value="UniProtKB-KW"/>
</dbReference>
<evidence type="ECO:0000313" key="7">
    <source>
        <dbReference type="EMBL" id="OJA08524.1"/>
    </source>
</evidence>
<proteinExistence type="inferred from homology"/>
<feature type="domain" description="MIF4G" evidence="5">
    <location>
        <begin position="136"/>
        <end position="202"/>
    </location>
</feature>
<feature type="compositionally biased region" description="Polar residues" evidence="4">
    <location>
        <begin position="454"/>
        <end position="463"/>
    </location>
</feature>
<feature type="compositionally biased region" description="Basic and acidic residues" evidence="4">
    <location>
        <begin position="206"/>
        <end position="243"/>
    </location>
</feature>
<dbReference type="InterPro" id="IPR003890">
    <property type="entry name" value="MIF4G-like_typ-3"/>
</dbReference>
<evidence type="ECO:0000256" key="1">
    <source>
        <dbReference type="ARBA" id="ARBA00005775"/>
    </source>
</evidence>
<feature type="compositionally biased region" description="Polar residues" evidence="4">
    <location>
        <begin position="403"/>
        <end position="437"/>
    </location>
</feature>
<dbReference type="Pfam" id="PF02854">
    <property type="entry name" value="MIF4G"/>
    <property type="match status" value="1"/>
</dbReference>
<evidence type="ECO:0000313" key="8">
    <source>
        <dbReference type="Proteomes" id="UP000183567"/>
    </source>
</evidence>
<feature type="domain" description="Eukaryotic translation initiation factor 4G1 eIF4E-binding" evidence="6">
    <location>
        <begin position="325"/>
        <end position="379"/>
    </location>
</feature>
<evidence type="ECO:0000256" key="2">
    <source>
        <dbReference type="ARBA" id="ARBA00022540"/>
    </source>
</evidence>
<feature type="region of interest" description="Disordered" evidence="4">
    <location>
        <begin position="401"/>
        <end position="513"/>
    </location>
</feature>
<reference evidence="7 8" key="1">
    <citation type="submission" date="2016-03" db="EMBL/GenBank/DDBJ databases">
        <title>Comparative genomics of the ectomycorrhizal sister species Rhizopogon vinicolor and Rhizopogon vesiculosus (Basidiomycota: Boletales) reveals a divergence of the mating type B locus.</title>
        <authorList>
            <person name="Mujic A.B."/>
            <person name="Kuo A."/>
            <person name="Tritt A."/>
            <person name="Lipzen A."/>
            <person name="Chen C."/>
            <person name="Johnson J."/>
            <person name="Sharma A."/>
            <person name="Barry K."/>
            <person name="Grigoriev I.V."/>
            <person name="Spatafora J.W."/>
        </authorList>
    </citation>
    <scope>NUCLEOTIDE SEQUENCE [LARGE SCALE GENOMIC DNA]</scope>
    <source>
        <strain evidence="7 8">AM-OR11-056</strain>
    </source>
</reference>
<evidence type="ECO:0000256" key="3">
    <source>
        <dbReference type="ARBA" id="ARBA00022917"/>
    </source>
</evidence>
<dbReference type="Pfam" id="PF12152">
    <property type="entry name" value="eIF_4G1"/>
    <property type="match status" value="2"/>
</dbReference>
<feature type="non-terminal residue" evidence="7">
    <location>
        <position position="513"/>
    </location>
</feature>
<dbReference type="PANTHER" id="PTHR23253">
    <property type="entry name" value="EUKARYOTIC TRANSLATION INITIATION FACTOR 4 GAMMA"/>
    <property type="match status" value="1"/>
</dbReference>
<keyword evidence="3" id="KW-0648">Protein biosynthesis</keyword>
<feature type="compositionally biased region" description="Basic and acidic residues" evidence="4">
    <location>
        <begin position="440"/>
        <end position="449"/>
    </location>
</feature>
<organism evidence="7 8">
    <name type="scientific">Rhizopogon vesiculosus</name>
    <dbReference type="NCBI Taxonomy" id="180088"/>
    <lineage>
        <taxon>Eukaryota</taxon>
        <taxon>Fungi</taxon>
        <taxon>Dikarya</taxon>
        <taxon>Basidiomycota</taxon>
        <taxon>Agaricomycotina</taxon>
        <taxon>Agaricomycetes</taxon>
        <taxon>Agaricomycetidae</taxon>
        <taxon>Boletales</taxon>
        <taxon>Suillineae</taxon>
        <taxon>Rhizopogonaceae</taxon>
        <taxon>Rhizopogon</taxon>
    </lineage>
</organism>
<evidence type="ECO:0008006" key="9">
    <source>
        <dbReference type="Google" id="ProtNLM"/>
    </source>
</evidence>
<dbReference type="InterPro" id="IPR036211">
    <property type="entry name" value="eIF4G_eIF4E-bd_sf"/>
</dbReference>
<feature type="region of interest" description="Disordered" evidence="4">
    <location>
        <begin position="205"/>
        <end position="243"/>
    </location>
</feature>
<name>A0A1J8Q9V9_9AGAM</name>
<dbReference type="InterPro" id="IPR022745">
    <property type="entry name" value="eIF4G1_eIF4E-bd"/>
</dbReference>
<dbReference type="Proteomes" id="UP000183567">
    <property type="component" value="Unassembled WGS sequence"/>
</dbReference>